<reference evidence="2" key="1">
    <citation type="journal article" date="2023" name="G3 (Bethesda)">
        <title>Genome assembly and association tests identify interacting loci associated with vigor, precocity, and sex in interspecific pistachio rootstocks.</title>
        <authorList>
            <person name="Palmer W."/>
            <person name="Jacygrad E."/>
            <person name="Sagayaradj S."/>
            <person name="Cavanaugh K."/>
            <person name="Han R."/>
            <person name="Bertier L."/>
            <person name="Beede B."/>
            <person name="Kafkas S."/>
            <person name="Golino D."/>
            <person name="Preece J."/>
            <person name="Michelmore R."/>
        </authorList>
    </citation>
    <scope>NUCLEOTIDE SEQUENCE [LARGE SCALE GENOMIC DNA]</scope>
</reference>
<protein>
    <submittedName>
        <fullName evidence="1">Uncharacterized protein</fullName>
    </submittedName>
</protein>
<evidence type="ECO:0000313" key="2">
    <source>
        <dbReference type="Proteomes" id="UP001164250"/>
    </source>
</evidence>
<keyword evidence="2" id="KW-1185">Reference proteome</keyword>
<sequence length="31" mass="3654">MAQLQNRVSFRKAMKKAIELTEQVDTKGIYR</sequence>
<proteinExistence type="predicted"/>
<dbReference type="EMBL" id="CM047903">
    <property type="protein sequence ID" value="KAJ0092245.1"/>
    <property type="molecule type" value="Genomic_DNA"/>
</dbReference>
<dbReference type="Proteomes" id="UP001164250">
    <property type="component" value="Chromosome 7"/>
</dbReference>
<name>A0ACC1B019_9ROSI</name>
<accession>A0ACC1B019</accession>
<organism evidence="1 2">
    <name type="scientific">Pistacia atlantica</name>
    <dbReference type="NCBI Taxonomy" id="434234"/>
    <lineage>
        <taxon>Eukaryota</taxon>
        <taxon>Viridiplantae</taxon>
        <taxon>Streptophyta</taxon>
        <taxon>Embryophyta</taxon>
        <taxon>Tracheophyta</taxon>
        <taxon>Spermatophyta</taxon>
        <taxon>Magnoliopsida</taxon>
        <taxon>eudicotyledons</taxon>
        <taxon>Gunneridae</taxon>
        <taxon>Pentapetalae</taxon>
        <taxon>rosids</taxon>
        <taxon>malvids</taxon>
        <taxon>Sapindales</taxon>
        <taxon>Anacardiaceae</taxon>
        <taxon>Pistacia</taxon>
    </lineage>
</organism>
<gene>
    <name evidence="1" type="ORF">Patl1_26490</name>
</gene>
<evidence type="ECO:0000313" key="1">
    <source>
        <dbReference type="EMBL" id="KAJ0092245.1"/>
    </source>
</evidence>
<comment type="caution">
    <text evidence="1">The sequence shown here is derived from an EMBL/GenBank/DDBJ whole genome shotgun (WGS) entry which is preliminary data.</text>
</comment>